<keyword evidence="12" id="KW-1185">Reference proteome</keyword>
<feature type="transmembrane region" description="Helical" evidence="8">
    <location>
        <begin position="188"/>
        <end position="209"/>
    </location>
</feature>
<feature type="transmembrane region" description="Helical" evidence="8">
    <location>
        <begin position="92"/>
        <end position="111"/>
    </location>
</feature>
<protein>
    <submittedName>
        <fullName evidence="11">Ammonium/ammonia transporter</fullName>
    </submittedName>
</protein>
<evidence type="ECO:0000313" key="12">
    <source>
        <dbReference type="Proteomes" id="UP000663859"/>
    </source>
</evidence>
<feature type="transmembrane region" description="Helical" evidence="8">
    <location>
        <begin position="376"/>
        <end position="394"/>
    </location>
</feature>
<evidence type="ECO:0000256" key="6">
    <source>
        <dbReference type="ARBA" id="ARBA00023136"/>
    </source>
</evidence>
<dbReference type="EMBL" id="CAJNOB010000018">
    <property type="protein sequence ID" value="CAF0698142.1"/>
    <property type="molecule type" value="Genomic_DNA"/>
</dbReference>
<gene>
    <name evidence="11" type="primary">amtB2</name>
    <name evidence="11" type="ORF">MPNT_250005</name>
</gene>
<feature type="transmembrane region" description="Helical" evidence="8">
    <location>
        <begin position="350"/>
        <end position="369"/>
    </location>
</feature>
<evidence type="ECO:0000256" key="1">
    <source>
        <dbReference type="ARBA" id="ARBA00004141"/>
    </source>
</evidence>
<proteinExistence type="inferred from homology"/>
<feature type="signal peptide" evidence="9">
    <location>
        <begin position="1"/>
        <end position="32"/>
    </location>
</feature>
<dbReference type="Gene3D" id="1.10.3430.10">
    <property type="entry name" value="Ammonium transporter AmtB like domains"/>
    <property type="match status" value="1"/>
</dbReference>
<dbReference type="GO" id="GO:0097272">
    <property type="term" value="P:ammonium homeostasis"/>
    <property type="evidence" value="ECO:0007669"/>
    <property type="project" value="TreeGrafter"/>
</dbReference>
<evidence type="ECO:0000313" key="11">
    <source>
        <dbReference type="EMBL" id="CAF0698142.1"/>
    </source>
</evidence>
<comment type="caution">
    <text evidence="11">The sequence shown here is derived from an EMBL/GenBank/DDBJ whole genome shotgun (WGS) entry which is preliminary data.</text>
</comment>
<keyword evidence="6 8" id="KW-0472">Membrane</keyword>
<dbReference type="PROSITE" id="PS01219">
    <property type="entry name" value="AMMONIUM_TRANSP"/>
    <property type="match status" value="1"/>
</dbReference>
<dbReference type="RefSeq" id="WP_174583268.1">
    <property type="nucleotide sequence ID" value="NZ_CAJNOB010000018.1"/>
</dbReference>
<keyword evidence="7" id="KW-0924">Ammonia transport</keyword>
<reference evidence="11" key="1">
    <citation type="submission" date="2021-02" db="EMBL/GenBank/DDBJ databases">
        <authorList>
            <person name="Cremers G."/>
            <person name="Picone N."/>
        </authorList>
    </citation>
    <scope>NUCLEOTIDE SEQUENCE</scope>
    <source>
        <strain evidence="11">PQ17</strain>
    </source>
</reference>
<evidence type="ECO:0000256" key="3">
    <source>
        <dbReference type="ARBA" id="ARBA00022448"/>
    </source>
</evidence>
<accession>A0A8J2FSD7</accession>
<evidence type="ECO:0000256" key="2">
    <source>
        <dbReference type="ARBA" id="ARBA00005887"/>
    </source>
</evidence>
<dbReference type="InterPro" id="IPR018047">
    <property type="entry name" value="Ammonium_transpt_CS"/>
</dbReference>
<evidence type="ECO:0000259" key="10">
    <source>
        <dbReference type="Pfam" id="PF00909"/>
    </source>
</evidence>
<dbReference type="PANTHER" id="PTHR11730">
    <property type="entry name" value="AMMONIUM TRANSPORTER"/>
    <property type="match status" value="1"/>
</dbReference>
<feature type="transmembrane region" description="Helical" evidence="8">
    <location>
        <begin position="430"/>
        <end position="449"/>
    </location>
</feature>
<dbReference type="Proteomes" id="UP000663859">
    <property type="component" value="Unassembled WGS sequence"/>
</dbReference>
<dbReference type="Pfam" id="PF00909">
    <property type="entry name" value="Ammonium_transp"/>
    <property type="match status" value="1"/>
</dbReference>
<evidence type="ECO:0000256" key="5">
    <source>
        <dbReference type="ARBA" id="ARBA00022989"/>
    </source>
</evidence>
<dbReference type="InterPro" id="IPR029020">
    <property type="entry name" value="Ammonium/urea_transptr"/>
</dbReference>
<feature type="transmembrane region" description="Helical" evidence="8">
    <location>
        <begin position="230"/>
        <end position="251"/>
    </location>
</feature>
<feature type="transmembrane region" description="Helical" evidence="8">
    <location>
        <begin position="313"/>
        <end position="330"/>
    </location>
</feature>
<dbReference type="GO" id="GO:0008519">
    <property type="term" value="F:ammonium channel activity"/>
    <property type="evidence" value="ECO:0007669"/>
    <property type="project" value="InterPro"/>
</dbReference>
<dbReference type="InterPro" id="IPR024041">
    <property type="entry name" value="NH4_transpt_AmtB-like_dom"/>
</dbReference>
<evidence type="ECO:0000256" key="8">
    <source>
        <dbReference type="SAM" id="Phobius"/>
    </source>
</evidence>
<organism evidence="11 12">
    <name type="scientific">Candidatus Methylacidithermus pantelleriae</name>
    <dbReference type="NCBI Taxonomy" id="2744239"/>
    <lineage>
        <taxon>Bacteria</taxon>
        <taxon>Pseudomonadati</taxon>
        <taxon>Verrucomicrobiota</taxon>
        <taxon>Methylacidiphilae</taxon>
        <taxon>Methylacidiphilales</taxon>
        <taxon>Methylacidiphilaceae</taxon>
        <taxon>Candidatus Methylacidithermus</taxon>
    </lineage>
</organism>
<keyword evidence="5 8" id="KW-1133">Transmembrane helix</keyword>
<feature type="transmembrane region" description="Helical" evidence="8">
    <location>
        <begin position="271"/>
        <end position="292"/>
    </location>
</feature>
<dbReference type="AlphaFoldDB" id="A0A8J2FSD7"/>
<feature type="transmembrane region" description="Helical" evidence="8">
    <location>
        <begin position="515"/>
        <end position="537"/>
    </location>
</feature>
<name>A0A8J2FSD7_9BACT</name>
<keyword evidence="3" id="KW-0813">Transport</keyword>
<evidence type="ECO:0000256" key="7">
    <source>
        <dbReference type="ARBA" id="ARBA00023177"/>
    </source>
</evidence>
<evidence type="ECO:0000256" key="9">
    <source>
        <dbReference type="SAM" id="SignalP"/>
    </source>
</evidence>
<keyword evidence="9" id="KW-0732">Signal</keyword>
<feature type="chain" id="PRO_5035248828" evidence="9">
    <location>
        <begin position="33"/>
        <end position="590"/>
    </location>
</feature>
<comment type="similarity">
    <text evidence="2">Belongs to the ammonia transporter channel (TC 1.A.11.2) family.</text>
</comment>
<feature type="domain" description="Ammonium transporter AmtB-like" evidence="10">
    <location>
        <begin position="89"/>
        <end position="567"/>
    </location>
</feature>
<comment type="subcellular location">
    <subcellularLocation>
        <location evidence="1">Membrane</location>
        <topology evidence="1">Multi-pass membrane protein</topology>
    </subcellularLocation>
</comment>
<dbReference type="PANTHER" id="PTHR11730:SF6">
    <property type="entry name" value="AMMONIUM TRANSPORTER"/>
    <property type="match status" value="1"/>
</dbReference>
<dbReference type="SUPFAM" id="SSF111352">
    <property type="entry name" value="Ammonium transporter"/>
    <property type="match status" value="1"/>
</dbReference>
<keyword evidence="4 8" id="KW-0812">Transmembrane</keyword>
<sequence>MRKRTFSDLFRWWSLLLAITLVVAGFSAVARAQQGQTTPQPDSVGYPPGLNAGSSIDLTWPIPADPKKPTFEELVANVAHNKISVNTNWTLITGYLVMFMQAGFALVEVGFTRAKNAAHTMSMNFLVYSLGMLGFWILGFGLMFGGYWNGPVPIGWQPTLGQGLSLLNGEFTVNLFGKPFGLFGTKGFFLNPSVFDTAVFALFLFQMVFMDTAATIPTGAMAERWNFKNFFIYGFWVGMIPYALFGNWVWGGGWLSQLGMNFGLGHGHVDFAGSSVVHECGGVIALVGAWLLGPRLGKFGSDGKPRPIPGHNIPFAMLGTFILAFGWFGFNPGSTLAGTDLRVAVIATNTMLASAAGAVAAALVMWIWFGKPDPSMMCNGMLAGLVAITAPCAFVNAQGAVLLGAIAGVLVVASVFFVERVLKVDDPVGAVSVHGTCGAWGVLSLGLFANGSYGAGWAGVHKLFKNGALQVIINDGSAETVKKYNELVAQGWTDQGVTGLLGPLFGASYADAGQFFAECIGALTCFVAVGALSFVWFKLSDRIIPMRSKPEAEVSGLDVPEMGAEAYPDYQVIDRSSPKVEPSAIPSAVP</sequence>
<feature type="transmembrane region" description="Helical" evidence="8">
    <location>
        <begin position="123"/>
        <end position="148"/>
    </location>
</feature>
<dbReference type="GO" id="GO:0016020">
    <property type="term" value="C:membrane"/>
    <property type="evidence" value="ECO:0007669"/>
    <property type="project" value="UniProtKB-SubCell"/>
</dbReference>
<feature type="transmembrane region" description="Helical" evidence="8">
    <location>
        <begin position="400"/>
        <end position="418"/>
    </location>
</feature>
<evidence type="ECO:0000256" key="4">
    <source>
        <dbReference type="ARBA" id="ARBA00022692"/>
    </source>
</evidence>